<dbReference type="EMBL" id="QJKJ01014283">
    <property type="protein sequence ID" value="RDX64648.1"/>
    <property type="molecule type" value="Genomic_DNA"/>
</dbReference>
<dbReference type="Proteomes" id="UP000257109">
    <property type="component" value="Unassembled WGS sequence"/>
</dbReference>
<feature type="region of interest" description="Disordered" evidence="1">
    <location>
        <begin position="83"/>
        <end position="111"/>
    </location>
</feature>
<protein>
    <submittedName>
        <fullName evidence="2">Actin-related protein 8</fullName>
    </submittedName>
</protein>
<feature type="compositionally biased region" description="Basic and acidic residues" evidence="1">
    <location>
        <begin position="101"/>
        <end position="111"/>
    </location>
</feature>
<dbReference type="InterPro" id="IPR001969">
    <property type="entry name" value="Aspartic_peptidase_AS"/>
</dbReference>
<dbReference type="GO" id="GO:0006508">
    <property type="term" value="P:proteolysis"/>
    <property type="evidence" value="ECO:0007669"/>
    <property type="project" value="InterPro"/>
</dbReference>
<dbReference type="GO" id="GO:0004190">
    <property type="term" value="F:aspartic-type endopeptidase activity"/>
    <property type="evidence" value="ECO:0007669"/>
    <property type="project" value="InterPro"/>
</dbReference>
<reference evidence="2" key="1">
    <citation type="submission" date="2018-05" db="EMBL/GenBank/DDBJ databases">
        <title>Draft genome of Mucuna pruriens seed.</title>
        <authorList>
            <person name="Nnadi N.E."/>
            <person name="Vos R."/>
            <person name="Hasami M.H."/>
            <person name="Devisetty U.K."/>
            <person name="Aguiy J.C."/>
        </authorList>
    </citation>
    <scope>NUCLEOTIDE SEQUENCE [LARGE SCALE GENOMIC DNA]</scope>
    <source>
        <strain evidence="2">JCA_2017</strain>
    </source>
</reference>
<dbReference type="Pfam" id="PF13650">
    <property type="entry name" value="Asp_protease_2"/>
    <property type="match status" value="1"/>
</dbReference>
<comment type="caution">
    <text evidence="2">The sequence shown here is derived from an EMBL/GenBank/DDBJ whole genome shotgun (WGS) entry which is preliminary data.</text>
</comment>
<dbReference type="CDD" id="cd00303">
    <property type="entry name" value="retropepsin_like"/>
    <property type="match status" value="1"/>
</dbReference>
<dbReference type="Gene3D" id="2.40.70.10">
    <property type="entry name" value="Acid Proteases"/>
    <property type="match status" value="1"/>
</dbReference>
<gene>
    <name evidence="2" type="primary">ARP8</name>
    <name evidence="2" type="ORF">CR513_56778</name>
</gene>
<feature type="non-terminal residue" evidence="2">
    <location>
        <position position="1"/>
    </location>
</feature>
<keyword evidence="3" id="KW-1185">Reference proteome</keyword>
<evidence type="ECO:0000313" key="2">
    <source>
        <dbReference type="EMBL" id="RDX64648.1"/>
    </source>
</evidence>
<accession>A0A371EF28</accession>
<dbReference type="InterPro" id="IPR021109">
    <property type="entry name" value="Peptidase_aspartic_dom_sf"/>
</dbReference>
<dbReference type="AlphaFoldDB" id="A0A371EF28"/>
<proteinExistence type="predicted"/>
<sequence length="278" mass="30857">MGLTWEQLKVELLERYGGRGEGNDEIRGWVQSFIALGSLSHFHLMNVTQIHGGSEDLGFSENMGTMGGFGLGSGGKEVDVGGGNVTKERLYGPRTGQGFSTEKKRMGPKDKGVTHLTYQELMERKQKGLFYKYGDPFHPRHQCLDKQMRVMVLDDLSRAEEVNGECSVMGSLSIGKGWRPQTMRLKGKINGVPILILVDSGATYNFISKKLVASMGLKSSDISLVAWQQKLCYVAVDYEAELLKDTQASFKAVEGLFTLSKERFQTGEILFQPRLFGV</sequence>
<evidence type="ECO:0000313" key="3">
    <source>
        <dbReference type="Proteomes" id="UP000257109"/>
    </source>
</evidence>
<dbReference type="SUPFAM" id="SSF50630">
    <property type="entry name" value="Acid proteases"/>
    <property type="match status" value="1"/>
</dbReference>
<dbReference type="STRING" id="157652.A0A371EF28"/>
<dbReference type="OrthoDB" id="1432211at2759"/>
<dbReference type="PROSITE" id="PS00141">
    <property type="entry name" value="ASP_PROTEASE"/>
    <property type="match status" value="1"/>
</dbReference>
<evidence type="ECO:0000256" key="1">
    <source>
        <dbReference type="SAM" id="MobiDB-lite"/>
    </source>
</evidence>
<organism evidence="2 3">
    <name type="scientific">Mucuna pruriens</name>
    <name type="common">Velvet bean</name>
    <name type="synonym">Dolichos pruriens</name>
    <dbReference type="NCBI Taxonomy" id="157652"/>
    <lineage>
        <taxon>Eukaryota</taxon>
        <taxon>Viridiplantae</taxon>
        <taxon>Streptophyta</taxon>
        <taxon>Embryophyta</taxon>
        <taxon>Tracheophyta</taxon>
        <taxon>Spermatophyta</taxon>
        <taxon>Magnoliopsida</taxon>
        <taxon>eudicotyledons</taxon>
        <taxon>Gunneridae</taxon>
        <taxon>Pentapetalae</taxon>
        <taxon>rosids</taxon>
        <taxon>fabids</taxon>
        <taxon>Fabales</taxon>
        <taxon>Fabaceae</taxon>
        <taxon>Papilionoideae</taxon>
        <taxon>50 kb inversion clade</taxon>
        <taxon>NPAAA clade</taxon>
        <taxon>indigoferoid/millettioid clade</taxon>
        <taxon>Phaseoleae</taxon>
        <taxon>Mucuna</taxon>
    </lineage>
</organism>
<name>A0A371EF28_MUCPR</name>